<comment type="similarity">
    <text evidence="2 11">Belongs to the ERD2 family.</text>
</comment>
<dbReference type="PROSITE" id="PS00952">
    <property type="entry name" value="ER_LUMEN_RECEPTOR_2"/>
    <property type="match status" value="1"/>
</dbReference>
<feature type="transmembrane region" description="Helical" evidence="11">
    <location>
        <begin position="119"/>
        <end position="138"/>
    </location>
</feature>
<dbReference type="GO" id="GO:0006621">
    <property type="term" value="P:protein retention in ER lumen"/>
    <property type="evidence" value="ECO:0007669"/>
    <property type="project" value="InterPro"/>
</dbReference>
<evidence type="ECO:0000256" key="7">
    <source>
        <dbReference type="ARBA" id="ARBA00022927"/>
    </source>
</evidence>
<sequence length="213" mass="25099">MNLFRLCGDLSHVISIVLLLLKIRATRSCVGISLKTQALYLLVFVTRYLDLFVTFISLYNSLMKVLFIATSSYVLYLMLTKYRQTYDKDHDTFRIQFLVGFAIVLALLTPHRYTMLEVLWTFSLWLESVAILPQLFMLQTTGECENLTSHYIFALGLYRALYAVNWVYRYLFEPDYWQPVTWVAGILQTALYGDFFYYYVMSKRRGKKLKLPT</sequence>
<keyword evidence="10 11" id="KW-0675">Receptor</keyword>
<evidence type="ECO:0000256" key="6">
    <source>
        <dbReference type="ARBA" id="ARBA00022892"/>
    </source>
</evidence>
<dbReference type="GO" id="GO:0005789">
    <property type="term" value="C:endoplasmic reticulum membrane"/>
    <property type="evidence" value="ECO:0007669"/>
    <property type="project" value="UniProtKB-SubCell"/>
</dbReference>
<dbReference type="GO" id="GO:0046923">
    <property type="term" value="F:ER retention sequence binding"/>
    <property type="evidence" value="ECO:0007669"/>
    <property type="project" value="InterPro"/>
</dbReference>
<gene>
    <name evidence="12" type="primary">ERD2</name>
    <name evidence="12" type="ORF">F1559_004120</name>
</gene>
<dbReference type="AlphaFoldDB" id="A0A7J7IPT4"/>
<dbReference type="InterPro" id="IPR000133">
    <property type="entry name" value="ER_ret_rcpt"/>
</dbReference>
<protein>
    <recommendedName>
        <fullName evidence="11">ER lumen protein-retaining receptor</fullName>
    </recommendedName>
</protein>
<evidence type="ECO:0000256" key="9">
    <source>
        <dbReference type="ARBA" id="ARBA00023136"/>
    </source>
</evidence>
<reference evidence="12 13" key="1">
    <citation type="journal article" date="2020" name="J. Phycol.">
        <title>Comparative genome analysis reveals Cyanidiococcus gen. nov., a new extremophilic red algal genus sister to Cyanidioschyzon (Cyanidioschyzonaceae, Rhodophyta).</title>
        <authorList>
            <person name="Liu S.-L."/>
            <person name="Chiang Y.-R."/>
            <person name="Yoon H.S."/>
            <person name="Fu H.-Y."/>
        </authorList>
    </citation>
    <scope>NUCLEOTIDE SEQUENCE [LARGE SCALE GENOMIC DNA]</scope>
    <source>
        <strain evidence="12 13">THAL066</strain>
    </source>
</reference>
<dbReference type="OrthoDB" id="7694678at2759"/>
<comment type="caution">
    <text evidence="12">The sequence shown here is derived from an EMBL/GenBank/DDBJ whole genome shotgun (WGS) entry which is preliminary data.</text>
</comment>
<keyword evidence="7 11" id="KW-0653">Protein transport</keyword>
<proteinExistence type="inferred from homology"/>
<dbReference type="PANTHER" id="PTHR10585">
    <property type="entry name" value="ER LUMEN PROTEIN RETAINING RECEPTOR"/>
    <property type="match status" value="1"/>
</dbReference>
<evidence type="ECO:0000256" key="11">
    <source>
        <dbReference type="RuleBase" id="RU000634"/>
    </source>
</evidence>
<organism evidence="12 13">
    <name type="scientific">Cyanidiococcus yangmingshanensis</name>
    <dbReference type="NCBI Taxonomy" id="2690220"/>
    <lineage>
        <taxon>Eukaryota</taxon>
        <taxon>Rhodophyta</taxon>
        <taxon>Bangiophyceae</taxon>
        <taxon>Cyanidiales</taxon>
        <taxon>Cyanidiaceae</taxon>
        <taxon>Cyanidiococcus</taxon>
    </lineage>
</organism>
<keyword evidence="9 11" id="KW-0472">Membrane</keyword>
<evidence type="ECO:0000256" key="10">
    <source>
        <dbReference type="ARBA" id="ARBA00023170"/>
    </source>
</evidence>
<evidence type="ECO:0000256" key="5">
    <source>
        <dbReference type="ARBA" id="ARBA00022824"/>
    </source>
</evidence>
<evidence type="ECO:0000256" key="3">
    <source>
        <dbReference type="ARBA" id="ARBA00022448"/>
    </source>
</evidence>
<keyword evidence="3 11" id="KW-0813">Transport</keyword>
<evidence type="ECO:0000256" key="4">
    <source>
        <dbReference type="ARBA" id="ARBA00022692"/>
    </source>
</evidence>
<evidence type="ECO:0000313" key="13">
    <source>
        <dbReference type="Proteomes" id="UP000530660"/>
    </source>
</evidence>
<feature type="transmembrane region" description="Helical" evidence="11">
    <location>
        <begin position="95"/>
        <end position="113"/>
    </location>
</feature>
<keyword evidence="5 11" id="KW-0256">Endoplasmic reticulum</keyword>
<comment type="caution">
    <text evidence="11">Lacks conserved residue(s) required for the propagation of feature annotation.</text>
</comment>
<feature type="transmembrane region" description="Helical" evidence="11">
    <location>
        <begin position="65"/>
        <end position="83"/>
    </location>
</feature>
<evidence type="ECO:0000256" key="2">
    <source>
        <dbReference type="ARBA" id="ARBA00010120"/>
    </source>
</evidence>
<dbReference type="GO" id="GO:0015031">
    <property type="term" value="P:protein transport"/>
    <property type="evidence" value="ECO:0007669"/>
    <property type="project" value="UniProtKB-KW"/>
</dbReference>
<name>A0A7J7IPT4_9RHOD</name>
<keyword evidence="4 11" id="KW-0812">Transmembrane</keyword>
<dbReference type="GO" id="GO:0016192">
    <property type="term" value="P:vesicle-mediated transport"/>
    <property type="evidence" value="ECO:0007669"/>
    <property type="project" value="UniProtKB-KW"/>
</dbReference>
<dbReference type="EMBL" id="VWRR01000003">
    <property type="protein sequence ID" value="KAF6004547.1"/>
    <property type="molecule type" value="Genomic_DNA"/>
</dbReference>
<accession>A0A7J7IPT4</accession>
<dbReference type="PRINTS" id="PR00660">
    <property type="entry name" value="ERLUMENR"/>
</dbReference>
<dbReference type="Proteomes" id="UP000530660">
    <property type="component" value="Unassembled WGS sequence"/>
</dbReference>
<dbReference type="PROSITE" id="PS00951">
    <property type="entry name" value="ER_LUMEN_RECEPTOR_1"/>
    <property type="match status" value="1"/>
</dbReference>
<evidence type="ECO:0000256" key="1">
    <source>
        <dbReference type="ARBA" id="ARBA00004477"/>
    </source>
</evidence>
<dbReference type="Pfam" id="PF00810">
    <property type="entry name" value="ER_lumen_recept"/>
    <property type="match status" value="1"/>
</dbReference>
<evidence type="ECO:0000256" key="8">
    <source>
        <dbReference type="ARBA" id="ARBA00022989"/>
    </source>
</evidence>
<keyword evidence="13" id="KW-1185">Reference proteome</keyword>
<comment type="subcellular location">
    <subcellularLocation>
        <location evidence="1 11">Endoplasmic reticulum membrane</location>
        <topology evidence="1 11">Multi-pass membrane protein</topology>
    </subcellularLocation>
</comment>
<evidence type="ECO:0000313" key="12">
    <source>
        <dbReference type="EMBL" id="KAF6004547.1"/>
    </source>
</evidence>
<feature type="transmembrane region" description="Helical" evidence="11">
    <location>
        <begin position="180"/>
        <end position="200"/>
    </location>
</feature>
<keyword evidence="6" id="KW-0931">ER-Golgi transport</keyword>
<keyword evidence="8 11" id="KW-1133">Transmembrane helix</keyword>